<dbReference type="AlphaFoldDB" id="D3AWQ8"/>
<sequence>MNIHNIVMMMISTSHFESNNQYYGTEAEKKETAAILLSLSRSTDGVEYLVSSPMLKPQKTFYVPSVSIAESDYVDSPIINSSINPFSVYSSSGGQPYSPSPLSLSSDSNFSNFSSSVPTSPNMRYLSSSQDSTTTTTTTTTSTTNSSDEEKKRPPWIPITDCKYNNCLVCLRGPPSILHKCPTWSTIMRVVFYTLSNSFPERKFFNLRNDVYSWMVDHWNILLDFKKDNNINSSFFSFFIEEENNWRKQVQDMLSHSKNLFESGTEEYKQNGYWRLKLTMDTDPWTIKKPFRDKSKIAVKSKRSLSEGDLYTIKKAKLQSKVHTREELKSLAMNEPEIKFEIQSLNRIMNDVIQMFKNISVDFPFIGLNSRPLNLSPHQTPLPSPQLIQQSPHLLQQSPQLLQQSPQSLRPITSLLSSNSKTNDSKKVVKQRKQTKSPKQSKPKYSKKQNENIDFS</sequence>
<organism evidence="2 3">
    <name type="scientific">Heterostelium pallidum (strain ATCC 26659 / Pp 5 / PN500)</name>
    <name type="common">Cellular slime mold</name>
    <name type="synonym">Polysphondylium pallidum</name>
    <dbReference type="NCBI Taxonomy" id="670386"/>
    <lineage>
        <taxon>Eukaryota</taxon>
        <taxon>Amoebozoa</taxon>
        <taxon>Evosea</taxon>
        <taxon>Eumycetozoa</taxon>
        <taxon>Dictyostelia</taxon>
        <taxon>Acytosteliales</taxon>
        <taxon>Acytosteliaceae</taxon>
        <taxon>Heterostelium</taxon>
    </lineage>
</organism>
<dbReference type="InParanoid" id="D3AWQ8"/>
<dbReference type="EMBL" id="ADBJ01000002">
    <property type="protein sequence ID" value="EFA86731.1"/>
    <property type="molecule type" value="Genomic_DNA"/>
</dbReference>
<feature type="compositionally biased region" description="Low complexity" evidence="1">
    <location>
        <begin position="115"/>
        <end position="146"/>
    </location>
</feature>
<comment type="caution">
    <text evidence="2">The sequence shown here is derived from an EMBL/GenBank/DDBJ whole genome shotgun (WGS) entry which is preliminary data.</text>
</comment>
<proteinExistence type="predicted"/>
<dbReference type="STRING" id="670386.D3AWQ8"/>
<evidence type="ECO:0000313" key="2">
    <source>
        <dbReference type="EMBL" id="EFA86731.1"/>
    </source>
</evidence>
<keyword evidence="3" id="KW-1185">Reference proteome</keyword>
<dbReference type="GeneID" id="31356069"/>
<dbReference type="Gene3D" id="3.90.980.20">
    <property type="match status" value="1"/>
</dbReference>
<evidence type="ECO:0000256" key="1">
    <source>
        <dbReference type="SAM" id="MobiDB-lite"/>
    </source>
</evidence>
<feature type="compositionally biased region" description="Basic residues" evidence="1">
    <location>
        <begin position="428"/>
        <end position="447"/>
    </location>
</feature>
<feature type="region of interest" description="Disordered" evidence="1">
    <location>
        <begin position="414"/>
        <end position="456"/>
    </location>
</feature>
<feature type="region of interest" description="Disordered" evidence="1">
    <location>
        <begin position="115"/>
        <end position="152"/>
    </location>
</feature>
<dbReference type="RefSeq" id="XP_020438835.1">
    <property type="nucleotide sequence ID" value="XM_020571561.1"/>
</dbReference>
<evidence type="ECO:0000313" key="3">
    <source>
        <dbReference type="Proteomes" id="UP000001396"/>
    </source>
</evidence>
<accession>D3AWQ8</accession>
<name>D3AWQ8_HETP5</name>
<dbReference type="Proteomes" id="UP000001396">
    <property type="component" value="Unassembled WGS sequence"/>
</dbReference>
<protein>
    <submittedName>
        <fullName evidence="2">Uncharacterized protein</fullName>
    </submittedName>
</protein>
<gene>
    <name evidence="2" type="ORF">PPL_00536</name>
</gene>
<reference evidence="2 3" key="1">
    <citation type="journal article" date="2011" name="Genome Res.">
        <title>Phylogeny-wide analysis of social amoeba genomes highlights ancient origins for complex intercellular communication.</title>
        <authorList>
            <person name="Heidel A.J."/>
            <person name="Lawal H.M."/>
            <person name="Felder M."/>
            <person name="Schilde C."/>
            <person name="Helps N.R."/>
            <person name="Tunggal B."/>
            <person name="Rivero F."/>
            <person name="John U."/>
            <person name="Schleicher M."/>
            <person name="Eichinger L."/>
            <person name="Platzer M."/>
            <person name="Noegel A.A."/>
            <person name="Schaap P."/>
            <person name="Gloeckner G."/>
        </authorList>
    </citation>
    <scope>NUCLEOTIDE SEQUENCE [LARGE SCALE GENOMIC DNA]</scope>
    <source>
        <strain evidence="3">ATCC 26659 / Pp 5 / PN500</strain>
    </source>
</reference>